<protein>
    <recommendedName>
        <fullName evidence="2">Terminase small subunit</fullName>
    </recommendedName>
</protein>
<dbReference type="EMBL" id="BK015179">
    <property type="protein sequence ID" value="DAD94656.1"/>
    <property type="molecule type" value="Genomic_DNA"/>
</dbReference>
<reference evidence="1" key="1">
    <citation type="journal article" date="2021" name="Proc. Natl. Acad. Sci. U.S.A.">
        <title>A Catalog of Tens of Thousands of Viruses from Human Metagenomes Reveals Hidden Associations with Chronic Diseases.</title>
        <authorList>
            <person name="Tisza M.J."/>
            <person name="Buck C.B."/>
        </authorList>
    </citation>
    <scope>NUCLEOTIDE SEQUENCE</scope>
    <source>
        <strain evidence="1">CtrKX6</strain>
    </source>
</reference>
<evidence type="ECO:0000313" key="1">
    <source>
        <dbReference type="EMBL" id="DAD94656.1"/>
    </source>
</evidence>
<proteinExistence type="predicted"/>
<organism evidence="1">
    <name type="scientific">Siphoviridae sp. ctrKX6</name>
    <dbReference type="NCBI Taxonomy" id="2826476"/>
    <lineage>
        <taxon>Viruses</taxon>
        <taxon>Duplodnaviria</taxon>
        <taxon>Heunggongvirae</taxon>
        <taxon>Uroviricota</taxon>
        <taxon>Caudoviricetes</taxon>
    </lineage>
</organism>
<accession>A0A8S5NKB4</accession>
<sequence length="169" mass="19253">MANKVSMREYARLRGVNLSAVQNAIKSGRIHTEPDGKIDVEEANRDWFINTDQSKQRKPDPIFESQIESRPNNMGTFQQAKTADIYYRAMIAKAKLRVLNGEVVDKKKAAQYAYTLGRSIRDLMLSFPVRYGAIIASELNTDEHTTTLILEKYISELLSNSAELLERKL</sequence>
<evidence type="ECO:0008006" key="2">
    <source>
        <dbReference type="Google" id="ProtNLM"/>
    </source>
</evidence>
<name>A0A8S5NKB4_9CAUD</name>